<protein>
    <submittedName>
        <fullName evidence="2">Uncharacterized protein</fullName>
    </submittedName>
</protein>
<evidence type="ECO:0000313" key="3">
    <source>
        <dbReference type="Proteomes" id="UP000321518"/>
    </source>
</evidence>
<comment type="caution">
    <text evidence="2">The sequence shown here is derived from an EMBL/GenBank/DDBJ whole genome shotgun (WGS) entry which is preliminary data.</text>
</comment>
<dbReference type="AlphaFoldDB" id="A0A511KN98"/>
<feature type="compositionally biased region" description="Pro residues" evidence="1">
    <location>
        <begin position="1"/>
        <end position="42"/>
    </location>
</feature>
<proteinExistence type="predicted"/>
<gene>
    <name evidence="2" type="ORF">Rt10032_c13g5011</name>
</gene>
<accession>A0A511KN98</accession>
<dbReference type="OrthoDB" id="2538281at2759"/>
<organism evidence="2 3">
    <name type="scientific">Rhodotorula toruloides</name>
    <name type="common">Yeast</name>
    <name type="synonym">Rhodosporidium toruloides</name>
    <dbReference type="NCBI Taxonomy" id="5286"/>
    <lineage>
        <taxon>Eukaryota</taxon>
        <taxon>Fungi</taxon>
        <taxon>Dikarya</taxon>
        <taxon>Basidiomycota</taxon>
        <taxon>Pucciniomycotina</taxon>
        <taxon>Microbotryomycetes</taxon>
        <taxon>Sporidiobolales</taxon>
        <taxon>Sporidiobolaceae</taxon>
        <taxon>Rhodotorula</taxon>
    </lineage>
</organism>
<sequence length="274" mass="29089">MVQPPGPPPVPPRPILPPPIPPRPGAAPPTLAPRPAGPPAFPPVVRGRLLADGSEATSGVLSKGVKWQASGILEEGCNMQGQDVMIARPVTIHMGGPGESRLREGSATNRDPFLASSSGGRDVDLRIDCFTRSKWRFHLSPSLPTSSRFFHLTQLLSREQGGFVVALGLVNGKIKISSVLPTLVGSDGQPVPLPEMPAEGFWGRTTYHRMAVKWGPGGSVDYTIQDDATLAPLLRYAVSNVGVPAQGSIKTGLYRAHVCSAATAVVGDFEFKRR</sequence>
<evidence type="ECO:0000313" key="2">
    <source>
        <dbReference type="EMBL" id="GEM10994.1"/>
    </source>
</evidence>
<feature type="region of interest" description="Disordered" evidence="1">
    <location>
        <begin position="95"/>
        <end position="115"/>
    </location>
</feature>
<feature type="region of interest" description="Disordered" evidence="1">
    <location>
        <begin position="1"/>
        <end position="44"/>
    </location>
</feature>
<reference evidence="2 3" key="1">
    <citation type="submission" date="2019-07" db="EMBL/GenBank/DDBJ databases">
        <title>Rhodotorula toruloides NBRC10032 genome sequencing.</title>
        <authorList>
            <person name="Shida Y."/>
            <person name="Takaku H."/>
            <person name="Ogasawara W."/>
            <person name="Mori K."/>
        </authorList>
    </citation>
    <scope>NUCLEOTIDE SEQUENCE [LARGE SCALE GENOMIC DNA]</scope>
    <source>
        <strain evidence="2 3">NBRC10032</strain>
    </source>
</reference>
<dbReference type="EMBL" id="BJWK01000013">
    <property type="protein sequence ID" value="GEM10994.1"/>
    <property type="molecule type" value="Genomic_DNA"/>
</dbReference>
<evidence type="ECO:0000256" key="1">
    <source>
        <dbReference type="SAM" id="MobiDB-lite"/>
    </source>
</evidence>
<name>A0A511KN98_RHOTO</name>
<dbReference type="Proteomes" id="UP000321518">
    <property type="component" value="Unassembled WGS sequence"/>
</dbReference>